<dbReference type="InterPro" id="IPR050661">
    <property type="entry name" value="BglG_antiterminators"/>
</dbReference>
<proteinExistence type="predicted"/>
<dbReference type="GO" id="GO:0006355">
    <property type="term" value="P:regulation of DNA-templated transcription"/>
    <property type="evidence" value="ECO:0007669"/>
    <property type="project" value="InterPro"/>
</dbReference>
<organism evidence="10 11">
    <name type="scientific">Tetragenococcus koreensis</name>
    <dbReference type="NCBI Taxonomy" id="290335"/>
    <lineage>
        <taxon>Bacteria</taxon>
        <taxon>Bacillati</taxon>
        <taxon>Bacillota</taxon>
        <taxon>Bacilli</taxon>
        <taxon>Lactobacillales</taxon>
        <taxon>Enterococcaceae</taxon>
        <taxon>Tetragenococcus</taxon>
    </lineage>
</organism>
<dbReference type="Proteomes" id="UP000886597">
    <property type="component" value="Unassembled WGS sequence"/>
</dbReference>
<dbReference type="InterPro" id="IPR036388">
    <property type="entry name" value="WH-like_DNA-bd_sf"/>
</dbReference>
<dbReference type="InterPro" id="IPR016152">
    <property type="entry name" value="PTrfase/Anion_transptr"/>
</dbReference>
<evidence type="ECO:0000256" key="5">
    <source>
        <dbReference type="ARBA" id="ARBA00023163"/>
    </source>
</evidence>
<evidence type="ECO:0000256" key="4">
    <source>
        <dbReference type="ARBA" id="ARBA00023159"/>
    </source>
</evidence>
<evidence type="ECO:0000256" key="2">
    <source>
        <dbReference type="ARBA" id="ARBA00022737"/>
    </source>
</evidence>
<evidence type="ECO:0000313" key="10">
    <source>
        <dbReference type="EMBL" id="GEQ53457.1"/>
    </source>
</evidence>
<evidence type="ECO:0000259" key="6">
    <source>
        <dbReference type="PROSITE" id="PS51094"/>
    </source>
</evidence>
<keyword evidence="5" id="KW-0804">Transcription</keyword>
<dbReference type="EMBL" id="BKBQ01000003">
    <property type="protein sequence ID" value="GEQ53457.1"/>
    <property type="molecule type" value="Genomic_DNA"/>
</dbReference>
<dbReference type="KEGG" id="tkr:C7K43_07960"/>
<protein>
    <submittedName>
        <fullName evidence="10">Transcription antiterminator BglG</fullName>
    </submittedName>
</protein>
<dbReference type="InterPro" id="IPR036634">
    <property type="entry name" value="PRD_sf"/>
</dbReference>
<dbReference type="Proteomes" id="UP000886607">
    <property type="component" value="Unassembled WGS sequence"/>
</dbReference>
<dbReference type="EMBL" id="BKBO01000003">
    <property type="protein sequence ID" value="GEQ48416.1"/>
    <property type="molecule type" value="Genomic_DNA"/>
</dbReference>
<feature type="domain" description="PRD" evidence="8">
    <location>
        <begin position="300"/>
        <end position="407"/>
    </location>
</feature>
<dbReference type="InterPro" id="IPR036390">
    <property type="entry name" value="WH_DNA-bd_sf"/>
</dbReference>
<evidence type="ECO:0000256" key="1">
    <source>
        <dbReference type="ARBA" id="ARBA00022679"/>
    </source>
</evidence>
<dbReference type="Gene3D" id="1.10.1790.10">
    <property type="entry name" value="PRD domain"/>
    <property type="match status" value="2"/>
</dbReference>
<feature type="domain" description="PTS EIIB type-2" evidence="7">
    <location>
        <begin position="410"/>
        <end position="502"/>
    </location>
</feature>
<dbReference type="PANTHER" id="PTHR30185:SF18">
    <property type="entry name" value="TRANSCRIPTIONAL REGULATOR MTLR"/>
    <property type="match status" value="1"/>
</dbReference>
<dbReference type="InterPro" id="IPR011608">
    <property type="entry name" value="PRD"/>
</dbReference>
<dbReference type="InterPro" id="IPR036095">
    <property type="entry name" value="PTS_EIIB-like_sf"/>
</dbReference>
<dbReference type="PROSITE" id="PS51372">
    <property type="entry name" value="PRD_2"/>
    <property type="match status" value="2"/>
</dbReference>
<dbReference type="AlphaFoldDB" id="A0AAN4UAA7"/>
<sequence length="669" mass="77734">MLNAKERSIIKILYENQHTYTTSQELASRLYTSDRTARKYLHQAADRIEKYGAMIEAKQGQGYRLWITEDDKFYIFYQKEVKEASFNPDISTIHELEDRQYFILNRLFFERSQVFVDDLAEELFVSRSTISNDIVEIKKKIAPYELELNSKPKSGIFVAGNEQNKRHFIMNYFFMDRLYDNLYTFSMYTDLLAEIQIEEIVIIVLDECRESKLKLSDFIIYNIVLHIGLAIKRLQSGFNIELTNAFDVAEDSVEYQTAKRIIERIEKNMQVKFPVEEASYISLHLRNKSAARRVLKAADYSEAEIRAELIATLKEIDAETGFSFQQDSVLINGLLMHFTPLLTRLQNHTSIENPLLAEIKQNYPDIFALTIKYFNNMAIFQQYEVTESEWAYLTIHLSAAMERYFNEQKAHIIVICATGLGSSQLLKMRIEHELGSKVVIDHVIGYYEISEYMLKNADLIVSSITLPQSVPLIPIVHVSVFLGEDDIQAINHELAKIKGQEILLSKKGPVLTPPRSQTNQRLIEQCFKPELFLYFDQPMQKETVIEQLITEIDAIEPKSMKEKMRQQLQLRERYNSVAFSKYLAVPHPIEAVTESAHVAVAVAPKGIFWDQDHTEIQLVFLSSPDRYFKFPMEEVNKLFIPIIENDQIRQALSACSTYQEFIEVFCHQI</sequence>
<feature type="domain" description="PTS EIIA type-2" evidence="6">
    <location>
        <begin position="525"/>
        <end position="668"/>
    </location>
</feature>
<keyword evidence="3" id="KW-0805">Transcription regulation</keyword>
<evidence type="ECO:0000259" key="8">
    <source>
        <dbReference type="PROSITE" id="PS51372"/>
    </source>
</evidence>
<reference evidence="10" key="1">
    <citation type="submission" date="2019-08" db="EMBL/GenBank/DDBJ databases">
        <authorList>
            <person name="Ishikawa M."/>
            <person name="Suzuki T."/>
            <person name="Matsutani M."/>
        </authorList>
    </citation>
    <scope>NUCLEOTIDE SEQUENCE</scope>
    <source>
        <strain evidence="10">7C1</strain>
        <strain evidence="9">8C4</strain>
    </source>
</reference>
<dbReference type="GeneID" id="69985879"/>
<evidence type="ECO:0000256" key="3">
    <source>
        <dbReference type="ARBA" id="ARBA00023015"/>
    </source>
</evidence>
<dbReference type="Pfam" id="PF08279">
    <property type="entry name" value="HTH_11"/>
    <property type="match status" value="1"/>
</dbReference>
<dbReference type="Gene3D" id="1.10.10.10">
    <property type="entry name" value="Winged helix-like DNA-binding domain superfamily/Winged helix DNA-binding domain"/>
    <property type="match status" value="2"/>
</dbReference>
<evidence type="ECO:0000313" key="9">
    <source>
        <dbReference type="EMBL" id="GEQ48416.1"/>
    </source>
</evidence>
<dbReference type="SUPFAM" id="SSF63520">
    <property type="entry name" value="PTS-regulatory domain, PRD"/>
    <property type="match status" value="2"/>
</dbReference>
<dbReference type="Gene3D" id="3.40.930.10">
    <property type="entry name" value="Mannitol-specific EII, Chain A"/>
    <property type="match status" value="1"/>
</dbReference>
<dbReference type="SUPFAM" id="SSF55804">
    <property type="entry name" value="Phoshotransferase/anion transport protein"/>
    <property type="match status" value="1"/>
</dbReference>
<dbReference type="RefSeq" id="WP_124006384.1">
    <property type="nucleotide sequence ID" value="NZ_BJYN01000079.1"/>
</dbReference>
<name>A0AAN4UAA7_9ENTE</name>
<keyword evidence="2" id="KW-0677">Repeat</keyword>
<keyword evidence="1" id="KW-0808">Transferase</keyword>
<dbReference type="Gene3D" id="3.40.50.2300">
    <property type="match status" value="1"/>
</dbReference>
<keyword evidence="4" id="KW-0010">Activator</keyword>
<dbReference type="CDD" id="cd05568">
    <property type="entry name" value="PTS_IIB_bgl_like"/>
    <property type="match status" value="1"/>
</dbReference>
<dbReference type="InterPro" id="IPR013196">
    <property type="entry name" value="HTH_11"/>
</dbReference>
<dbReference type="GO" id="GO:0009401">
    <property type="term" value="P:phosphoenolpyruvate-dependent sugar phosphotransferase system"/>
    <property type="evidence" value="ECO:0007669"/>
    <property type="project" value="InterPro"/>
</dbReference>
<gene>
    <name evidence="10" type="primary">bglG_1</name>
    <name evidence="9" type="ORF">TK11N_02680</name>
    <name evidence="10" type="ORF">TK2N_03010</name>
</gene>
<dbReference type="InterPro" id="IPR013011">
    <property type="entry name" value="PTS_EIIB_2"/>
</dbReference>
<reference evidence="10" key="2">
    <citation type="journal article" date="2020" name="Int. Dairy J.">
        <title>Lactic acid bacterial diversity in Brie cheese focusing on salt concentration and pH of isolation medium and characterisation of halophilic and alkaliphilic lactic acid bacterial isolates.</title>
        <authorList>
            <person name="Unno R."/>
            <person name="Matsutani M."/>
            <person name="Suzuki T."/>
            <person name="Kodama K."/>
            <person name="Matsushita H."/>
            <person name="Yamasato K."/>
            <person name="Koizumi Y."/>
            <person name="Ishikawa M."/>
        </authorList>
    </citation>
    <scope>NUCLEOTIDE SEQUENCE</scope>
    <source>
        <strain evidence="10">7C1</strain>
        <strain evidence="9">8C4</strain>
    </source>
</reference>
<keyword evidence="12" id="KW-1185">Reference proteome</keyword>
<dbReference type="InterPro" id="IPR003501">
    <property type="entry name" value="PTS_EIIB_2/3"/>
</dbReference>
<dbReference type="InterPro" id="IPR007737">
    <property type="entry name" value="Mga_HTH"/>
</dbReference>
<dbReference type="Pfam" id="PF05043">
    <property type="entry name" value="Mga"/>
    <property type="match status" value="1"/>
</dbReference>
<dbReference type="Pfam" id="PF00874">
    <property type="entry name" value="PRD"/>
    <property type="match status" value="2"/>
</dbReference>
<accession>A0AAN4UAA7</accession>
<dbReference type="PROSITE" id="PS51094">
    <property type="entry name" value="PTS_EIIA_TYPE_2"/>
    <property type="match status" value="1"/>
</dbReference>
<dbReference type="SUPFAM" id="SSF52794">
    <property type="entry name" value="PTS system IIB component-like"/>
    <property type="match status" value="1"/>
</dbReference>
<evidence type="ECO:0000313" key="12">
    <source>
        <dbReference type="Proteomes" id="UP000886607"/>
    </source>
</evidence>
<dbReference type="GO" id="GO:0008982">
    <property type="term" value="F:protein-N(PI)-phosphohistidine-sugar phosphotransferase activity"/>
    <property type="evidence" value="ECO:0007669"/>
    <property type="project" value="InterPro"/>
</dbReference>
<dbReference type="SUPFAM" id="SSF46785">
    <property type="entry name" value="Winged helix' DNA-binding domain"/>
    <property type="match status" value="1"/>
</dbReference>
<feature type="domain" description="PRD" evidence="8">
    <location>
        <begin position="188"/>
        <end position="295"/>
    </location>
</feature>
<evidence type="ECO:0000313" key="11">
    <source>
        <dbReference type="Proteomes" id="UP000886597"/>
    </source>
</evidence>
<evidence type="ECO:0000259" key="7">
    <source>
        <dbReference type="PROSITE" id="PS51099"/>
    </source>
</evidence>
<dbReference type="Pfam" id="PF00359">
    <property type="entry name" value="PTS_EIIA_2"/>
    <property type="match status" value="1"/>
</dbReference>
<dbReference type="InterPro" id="IPR002178">
    <property type="entry name" value="PTS_EIIA_type-2_dom"/>
</dbReference>
<comment type="caution">
    <text evidence="10">The sequence shown here is derived from an EMBL/GenBank/DDBJ whole genome shotgun (WGS) entry which is preliminary data.</text>
</comment>
<dbReference type="PANTHER" id="PTHR30185">
    <property type="entry name" value="CRYPTIC BETA-GLUCOSIDE BGL OPERON ANTITERMINATOR"/>
    <property type="match status" value="1"/>
</dbReference>
<dbReference type="Pfam" id="PF02302">
    <property type="entry name" value="PTS_IIB"/>
    <property type="match status" value="1"/>
</dbReference>
<dbReference type="PROSITE" id="PS51099">
    <property type="entry name" value="PTS_EIIB_TYPE_2"/>
    <property type="match status" value="1"/>
</dbReference>